<gene>
    <name evidence="2" type="ORF">ENU20_04110</name>
</gene>
<reference evidence="2" key="1">
    <citation type="journal article" date="2020" name="mSystems">
        <title>Genome- and Community-Level Interaction Insights into Carbon Utilization and Element Cycling Functions of Hydrothermarchaeota in Hydrothermal Sediment.</title>
        <authorList>
            <person name="Zhou Z."/>
            <person name="Liu Y."/>
            <person name="Xu W."/>
            <person name="Pan J."/>
            <person name="Luo Z.H."/>
            <person name="Li M."/>
        </authorList>
    </citation>
    <scope>NUCLEOTIDE SEQUENCE [LARGE SCALE GENOMIC DNA]</scope>
    <source>
        <strain evidence="2">SpSt-648</strain>
    </source>
</reference>
<protein>
    <submittedName>
        <fullName evidence="2">Uncharacterized protein</fullName>
    </submittedName>
</protein>
<sequence>MRRSLLSLYIVIMMFAIQIHAFTNVLSDVTVTPAGDLIFVNNGFIELTFDLSRGAAIRNIKAIHKDFENTPVYRNGIAAVRGGGPNIDIVAFDIISDNNPWYGVALGARSSYRVVEQTSNYTVLEFSYTLGSPFPGLKVVKTVKIPINSFIFYVNVTLENTGSSQITLDLSGPWGRPVGYMIEIVTKMGVSAADELRFVMFDDKTFDIFSPDVTFENYRYESRVAGIGIFDKSTDSSPWGFMLGVFCLDDATISKTYGIWLERSAGGADNILNRIEFKAVTLNPGERVDYRLMFYAGPLHKIYVVDELGIPEDQYQSIFYDARFSTKPPGKEVKLELPYSVRATLELGNVTSLPLATIVIQDLGKINQVFYEINSSILDLRIWSNASYYLISIEPPRGFTKDEQYIYSFIGVRLPNGTFIEGKTVSVYLEHNWSIVLVFDVKPLLKIDIKLLTINRVDLPQQAGNLDIYLKTLFGEVIDRKISKTDSRVITFAGLVPGDKYVIVIPAEAGGYVINKVLINDIEKEFTIHNGQAWIVIDSSKATRFDIEVIYGQAGFTASMMYYWVAFTIALVIVMIIAVIIKKTRRKT</sequence>
<dbReference type="EMBL" id="DTBP01000028">
    <property type="protein sequence ID" value="HGQ74243.1"/>
    <property type="molecule type" value="Genomic_DNA"/>
</dbReference>
<dbReference type="AlphaFoldDB" id="A0A7C4JMS6"/>
<feature type="transmembrane region" description="Helical" evidence="1">
    <location>
        <begin position="561"/>
        <end position="581"/>
    </location>
</feature>
<name>A0A7C4JMS6_STAMA</name>
<keyword evidence="1" id="KW-0472">Membrane</keyword>
<evidence type="ECO:0000313" key="2">
    <source>
        <dbReference type="EMBL" id="HGQ74243.1"/>
    </source>
</evidence>
<keyword evidence="1" id="KW-0812">Transmembrane</keyword>
<accession>A0A7C4JMS6</accession>
<proteinExistence type="predicted"/>
<organism evidence="2">
    <name type="scientific">Staphylothermus marinus</name>
    <dbReference type="NCBI Taxonomy" id="2280"/>
    <lineage>
        <taxon>Archaea</taxon>
        <taxon>Thermoproteota</taxon>
        <taxon>Thermoprotei</taxon>
        <taxon>Desulfurococcales</taxon>
        <taxon>Desulfurococcaceae</taxon>
        <taxon>Staphylothermus</taxon>
    </lineage>
</organism>
<comment type="caution">
    <text evidence="2">The sequence shown here is derived from an EMBL/GenBank/DDBJ whole genome shotgun (WGS) entry which is preliminary data.</text>
</comment>
<keyword evidence="1" id="KW-1133">Transmembrane helix</keyword>
<evidence type="ECO:0000256" key="1">
    <source>
        <dbReference type="SAM" id="Phobius"/>
    </source>
</evidence>